<gene>
    <name evidence="1" type="ORF">LCGC14_2252740</name>
</gene>
<dbReference type="EMBL" id="LAZR01030746">
    <property type="protein sequence ID" value="KKL55710.1"/>
    <property type="molecule type" value="Genomic_DNA"/>
</dbReference>
<reference evidence="1" key="1">
    <citation type="journal article" date="2015" name="Nature">
        <title>Complex archaea that bridge the gap between prokaryotes and eukaryotes.</title>
        <authorList>
            <person name="Spang A."/>
            <person name="Saw J.H."/>
            <person name="Jorgensen S.L."/>
            <person name="Zaremba-Niedzwiedzka K."/>
            <person name="Martijn J."/>
            <person name="Lind A.E."/>
            <person name="van Eijk R."/>
            <person name="Schleper C."/>
            <person name="Guy L."/>
            <person name="Ettema T.J."/>
        </authorList>
    </citation>
    <scope>NUCLEOTIDE SEQUENCE</scope>
</reference>
<dbReference type="AlphaFoldDB" id="A0A0F9FEI9"/>
<protein>
    <submittedName>
        <fullName evidence="1">Uncharacterized protein</fullName>
    </submittedName>
</protein>
<name>A0A0F9FEI9_9ZZZZ</name>
<accession>A0A0F9FEI9</accession>
<evidence type="ECO:0000313" key="1">
    <source>
        <dbReference type="EMBL" id="KKL55710.1"/>
    </source>
</evidence>
<proteinExistence type="predicted"/>
<sequence length="51" mass="6078">MANEATEPKNWSQKSTDLIRSKSVFQRFQKYKNEILINITVLLCMHIYKAF</sequence>
<organism evidence="1">
    <name type="scientific">marine sediment metagenome</name>
    <dbReference type="NCBI Taxonomy" id="412755"/>
    <lineage>
        <taxon>unclassified sequences</taxon>
        <taxon>metagenomes</taxon>
        <taxon>ecological metagenomes</taxon>
    </lineage>
</organism>
<comment type="caution">
    <text evidence="1">The sequence shown here is derived from an EMBL/GenBank/DDBJ whole genome shotgun (WGS) entry which is preliminary data.</text>
</comment>